<comment type="similarity">
    <text evidence="2 10 12">Belongs to the GrpE family.</text>
</comment>
<dbReference type="GO" id="GO:0051087">
    <property type="term" value="F:protein-folding chaperone binding"/>
    <property type="evidence" value="ECO:0007669"/>
    <property type="project" value="InterPro"/>
</dbReference>
<evidence type="ECO:0000256" key="6">
    <source>
        <dbReference type="ARBA" id="ARBA00023186"/>
    </source>
</evidence>
<dbReference type="SUPFAM" id="SSF51064">
    <property type="entry name" value="Head domain of nucleotide exchange factor GrpE"/>
    <property type="match status" value="1"/>
</dbReference>
<keyword evidence="5 10" id="KW-0346">Stress response</keyword>
<organism evidence="14 15">
    <name type="scientific">Aerophobetes bacterium</name>
    <dbReference type="NCBI Taxonomy" id="2030807"/>
    <lineage>
        <taxon>Bacteria</taxon>
        <taxon>Candidatus Aerophobota</taxon>
    </lineage>
</organism>
<evidence type="ECO:0000256" key="10">
    <source>
        <dbReference type="HAMAP-Rule" id="MF_01151"/>
    </source>
</evidence>
<evidence type="ECO:0000256" key="3">
    <source>
        <dbReference type="ARBA" id="ARBA00011738"/>
    </source>
</evidence>
<comment type="function">
    <text evidence="7 10 11">Participates actively in the response to hyperosmotic and heat shock by preventing the aggregation of stress-denatured proteins, in association with DnaK and GrpE. It is the nucleotide exchange factor for DnaK and may function as a thermosensor. Unfolded proteins bind initially to DnaJ; upon interaction with the DnaJ-bound protein, DnaK hydrolyzes its bound ATP, resulting in the formation of a stable complex. GrpE releases ADP from DnaK; ATP binding to DnaK triggers the release of the substrate protein, thus completing the reaction cycle. Several rounds of ATP-dependent interactions between DnaJ, DnaK and GrpE are required for fully efficient folding.</text>
</comment>
<dbReference type="PANTHER" id="PTHR21237:SF23">
    <property type="entry name" value="GRPE PROTEIN HOMOLOG, MITOCHONDRIAL"/>
    <property type="match status" value="1"/>
</dbReference>
<dbReference type="PANTHER" id="PTHR21237">
    <property type="entry name" value="GRPE PROTEIN"/>
    <property type="match status" value="1"/>
</dbReference>
<dbReference type="HAMAP" id="MF_01151">
    <property type="entry name" value="GrpE"/>
    <property type="match status" value="1"/>
</dbReference>
<evidence type="ECO:0000256" key="8">
    <source>
        <dbReference type="ARBA" id="ARBA00072274"/>
    </source>
</evidence>
<dbReference type="SUPFAM" id="SSF58014">
    <property type="entry name" value="Coiled-coil domain of nucleotide exchange factor GrpE"/>
    <property type="match status" value="1"/>
</dbReference>
<dbReference type="GO" id="GO:0000774">
    <property type="term" value="F:adenyl-nucleotide exchange factor activity"/>
    <property type="evidence" value="ECO:0007669"/>
    <property type="project" value="InterPro"/>
</dbReference>
<keyword evidence="6 10" id="KW-0143">Chaperone</keyword>
<comment type="subcellular location">
    <subcellularLocation>
        <location evidence="1 10">Cytoplasm</location>
    </subcellularLocation>
</comment>
<sequence length="207" mass="24796">MGLDEGKEKKRRTSYKKKYLDFRDKFQGKEKQLLKIQKELSSLRKKFEEQQKELESIDKEADQYLDYLKRLKAEFDNYKKRNLKEQGRKITLFSEDLIKQFLPIVDDLERALETVRGKEDITNFVQGVEIIFNQLKNTLEKQGLEQIRAKGEPFDPYLHEAIMKVELDEYPDNIIVEEMRKGYKLKDRVLRPTMVKVNKRGDKDSKR</sequence>
<name>A0A523Y1X7_UNCAE</name>
<evidence type="ECO:0000256" key="1">
    <source>
        <dbReference type="ARBA" id="ARBA00004496"/>
    </source>
</evidence>
<dbReference type="Gene3D" id="2.30.22.10">
    <property type="entry name" value="Head domain of nucleotide exchange factor GrpE"/>
    <property type="match status" value="1"/>
</dbReference>
<protein>
    <recommendedName>
        <fullName evidence="8 10">Protein GrpE</fullName>
    </recommendedName>
    <alternativeName>
        <fullName evidence="9 10">HSP-70 cofactor</fullName>
    </alternativeName>
</protein>
<dbReference type="Proteomes" id="UP000315669">
    <property type="component" value="Unassembled WGS sequence"/>
</dbReference>
<dbReference type="InterPro" id="IPR013805">
    <property type="entry name" value="GrpE_CC"/>
</dbReference>
<dbReference type="PRINTS" id="PR00773">
    <property type="entry name" value="GRPEPROTEIN"/>
</dbReference>
<dbReference type="GO" id="GO:0051082">
    <property type="term" value="F:unfolded protein binding"/>
    <property type="evidence" value="ECO:0007669"/>
    <property type="project" value="TreeGrafter"/>
</dbReference>
<reference evidence="14 15" key="1">
    <citation type="submission" date="2019-03" db="EMBL/GenBank/DDBJ databases">
        <title>Metabolic potential of uncultured bacteria and archaea associated with petroleum seepage in deep-sea sediments.</title>
        <authorList>
            <person name="Dong X."/>
            <person name="Hubert C."/>
        </authorList>
    </citation>
    <scope>NUCLEOTIDE SEQUENCE [LARGE SCALE GENOMIC DNA]</scope>
    <source>
        <strain evidence="14">E29_bin25</strain>
    </source>
</reference>
<evidence type="ECO:0000256" key="9">
    <source>
        <dbReference type="ARBA" id="ARBA00076414"/>
    </source>
</evidence>
<evidence type="ECO:0000313" key="14">
    <source>
        <dbReference type="EMBL" id="TET85526.1"/>
    </source>
</evidence>
<dbReference type="PROSITE" id="PS01071">
    <property type="entry name" value="GRPE"/>
    <property type="match status" value="1"/>
</dbReference>
<dbReference type="FunFam" id="2.30.22.10:FF:000001">
    <property type="entry name" value="Protein GrpE"/>
    <property type="match status" value="1"/>
</dbReference>
<comment type="subunit">
    <text evidence="3 10">Homodimer.</text>
</comment>
<evidence type="ECO:0000256" key="2">
    <source>
        <dbReference type="ARBA" id="ARBA00009054"/>
    </source>
</evidence>
<dbReference type="GO" id="GO:0005737">
    <property type="term" value="C:cytoplasm"/>
    <property type="evidence" value="ECO:0007669"/>
    <property type="project" value="UniProtKB-SubCell"/>
</dbReference>
<dbReference type="InterPro" id="IPR009012">
    <property type="entry name" value="GrpE_head"/>
</dbReference>
<proteinExistence type="inferred from homology"/>
<dbReference type="EMBL" id="SOII01000118">
    <property type="protein sequence ID" value="TET85526.1"/>
    <property type="molecule type" value="Genomic_DNA"/>
</dbReference>
<dbReference type="CDD" id="cd00446">
    <property type="entry name" value="GrpE"/>
    <property type="match status" value="1"/>
</dbReference>
<evidence type="ECO:0000256" key="5">
    <source>
        <dbReference type="ARBA" id="ARBA00023016"/>
    </source>
</evidence>
<feature type="coiled-coil region" evidence="13">
    <location>
        <begin position="26"/>
        <end position="88"/>
    </location>
</feature>
<dbReference type="GO" id="GO:0006457">
    <property type="term" value="P:protein folding"/>
    <property type="evidence" value="ECO:0007669"/>
    <property type="project" value="InterPro"/>
</dbReference>
<evidence type="ECO:0000256" key="11">
    <source>
        <dbReference type="RuleBase" id="RU000639"/>
    </source>
</evidence>
<dbReference type="NCBIfam" id="NF010738">
    <property type="entry name" value="PRK14140.1"/>
    <property type="match status" value="1"/>
</dbReference>
<comment type="caution">
    <text evidence="14">The sequence shown here is derived from an EMBL/GenBank/DDBJ whole genome shotgun (WGS) entry which is preliminary data.</text>
</comment>
<keyword evidence="4 10" id="KW-0963">Cytoplasm</keyword>
<gene>
    <name evidence="10 14" type="primary">grpE</name>
    <name evidence="14" type="ORF">E3J32_01595</name>
</gene>
<keyword evidence="13" id="KW-0175">Coiled coil</keyword>
<dbReference type="InterPro" id="IPR000740">
    <property type="entry name" value="GrpE"/>
</dbReference>
<evidence type="ECO:0000313" key="15">
    <source>
        <dbReference type="Proteomes" id="UP000315669"/>
    </source>
</evidence>
<dbReference type="Pfam" id="PF01025">
    <property type="entry name" value="GrpE"/>
    <property type="match status" value="1"/>
</dbReference>
<dbReference type="GO" id="GO:0042803">
    <property type="term" value="F:protein homodimerization activity"/>
    <property type="evidence" value="ECO:0007669"/>
    <property type="project" value="InterPro"/>
</dbReference>
<evidence type="ECO:0000256" key="13">
    <source>
        <dbReference type="SAM" id="Coils"/>
    </source>
</evidence>
<evidence type="ECO:0000256" key="4">
    <source>
        <dbReference type="ARBA" id="ARBA00022490"/>
    </source>
</evidence>
<evidence type="ECO:0000256" key="7">
    <source>
        <dbReference type="ARBA" id="ARBA00053401"/>
    </source>
</evidence>
<dbReference type="Gene3D" id="3.90.20.20">
    <property type="match status" value="1"/>
</dbReference>
<dbReference type="AlphaFoldDB" id="A0A523Y1X7"/>
<evidence type="ECO:0000256" key="12">
    <source>
        <dbReference type="RuleBase" id="RU004478"/>
    </source>
</evidence>
<accession>A0A523Y1X7</accession>